<feature type="compositionally biased region" description="Pro residues" evidence="1">
    <location>
        <begin position="49"/>
        <end position="58"/>
    </location>
</feature>
<sequence>TEDSPTDNRMLVPEQDSSTKPPTLLPAKKAVAFHCDIEETPAKQQSHPKQPPALPPKPLTRIANHIAGFPAAYTIPRLRRQTDRQAAYSHDSTIGTCKRPVGHMRAIRVLLNNADFHYSGLEYFTGLEPPVLYDF</sequence>
<feature type="region of interest" description="Disordered" evidence="1">
    <location>
        <begin position="38"/>
        <end position="59"/>
    </location>
</feature>
<evidence type="ECO:0000313" key="3">
    <source>
        <dbReference type="Proteomes" id="UP000288216"/>
    </source>
</evidence>
<dbReference type="EMBL" id="BFAA01015683">
    <property type="protein sequence ID" value="GCB78144.1"/>
    <property type="molecule type" value="Genomic_DNA"/>
</dbReference>
<organism evidence="2 3">
    <name type="scientific">Scyliorhinus torazame</name>
    <name type="common">Cloudy catshark</name>
    <name type="synonym">Catulus torazame</name>
    <dbReference type="NCBI Taxonomy" id="75743"/>
    <lineage>
        <taxon>Eukaryota</taxon>
        <taxon>Metazoa</taxon>
        <taxon>Chordata</taxon>
        <taxon>Craniata</taxon>
        <taxon>Vertebrata</taxon>
        <taxon>Chondrichthyes</taxon>
        <taxon>Elasmobranchii</taxon>
        <taxon>Galeomorphii</taxon>
        <taxon>Galeoidea</taxon>
        <taxon>Carcharhiniformes</taxon>
        <taxon>Scyliorhinidae</taxon>
        <taxon>Scyliorhinus</taxon>
    </lineage>
</organism>
<gene>
    <name evidence="2" type="ORF">scyTo_0020073</name>
</gene>
<feature type="region of interest" description="Disordered" evidence="1">
    <location>
        <begin position="1"/>
        <end position="24"/>
    </location>
</feature>
<proteinExistence type="predicted"/>
<keyword evidence="3" id="KW-1185">Reference proteome</keyword>
<name>A0A401PYC3_SCYTO</name>
<feature type="non-terminal residue" evidence="2">
    <location>
        <position position="1"/>
    </location>
</feature>
<evidence type="ECO:0000256" key="1">
    <source>
        <dbReference type="SAM" id="MobiDB-lite"/>
    </source>
</evidence>
<comment type="caution">
    <text evidence="2">The sequence shown here is derived from an EMBL/GenBank/DDBJ whole genome shotgun (WGS) entry which is preliminary data.</text>
</comment>
<dbReference type="AlphaFoldDB" id="A0A401PYC3"/>
<reference evidence="2 3" key="1">
    <citation type="journal article" date="2018" name="Nat. Ecol. Evol.">
        <title>Shark genomes provide insights into elasmobranch evolution and the origin of vertebrates.</title>
        <authorList>
            <person name="Hara Y"/>
            <person name="Yamaguchi K"/>
            <person name="Onimaru K"/>
            <person name="Kadota M"/>
            <person name="Koyanagi M"/>
            <person name="Keeley SD"/>
            <person name="Tatsumi K"/>
            <person name="Tanaka K"/>
            <person name="Motone F"/>
            <person name="Kageyama Y"/>
            <person name="Nozu R"/>
            <person name="Adachi N"/>
            <person name="Nishimura O"/>
            <person name="Nakagawa R"/>
            <person name="Tanegashima C"/>
            <person name="Kiyatake I"/>
            <person name="Matsumoto R"/>
            <person name="Murakumo K"/>
            <person name="Nishida K"/>
            <person name="Terakita A"/>
            <person name="Kuratani S"/>
            <person name="Sato K"/>
            <person name="Hyodo S Kuraku.S."/>
        </authorList>
    </citation>
    <scope>NUCLEOTIDE SEQUENCE [LARGE SCALE GENOMIC DNA]</scope>
</reference>
<accession>A0A401PYC3</accession>
<evidence type="ECO:0000313" key="2">
    <source>
        <dbReference type="EMBL" id="GCB78144.1"/>
    </source>
</evidence>
<protein>
    <submittedName>
        <fullName evidence="2">Uncharacterized protein</fullName>
    </submittedName>
</protein>
<dbReference type="Proteomes" id="UP000288216">
    <property type="component" value="Unassembled WGS sequence"/>
</dbReference>
<dbReference type="STRING" id="75743.A0A401PYC3"/>